<protein>
    <recommendedName>
        <fullName evidence="2">RING-type domain-containing protein</fullName>
    </recommendedName>
</protein>
<dbReference type="OrthoDB" id="3045089at2759"/>
<keyword evidence="1" id="KW-0862">Zinc</keyword>
<sequence length="102" mass="11271">MGNRLSSFRTPHKKIDEFGRYLPNADDDDEGDTIDPNNICKICYCRPVDCRLERCGHEISCYSCAMTSSVGKICPLCRQTVVMVINKAPPPPPPSPAMPTSP</sequence>
<dbReference type="InterPro" id="IPR001841">
    <property type="entry name" value="Znf_RING"/>
</dbReference>
<keyword evidence="1" id="KW-0863">Zinc-finger</keyword>
<comment type="caution">
    <text evidence="3">The sequence shown here is derived from an EMBL/GenBank/DDBJ whole genome shotgun (WGS) entry which is preliminary data.</text>
</comment>
<gene>
    <name evidence="3" type="ORF">FOZ60_002586</name>
</gene>
<organism evidence="3 4">
    <name type="scientific">Perkinsus olseni</name>
    <name type="common">Perkinsus atlanticus</name>
    <dbReference type="NCBI Taxonomy" id="32597"/>
    <lineage>
        <taxon>Eukaryota</taxon>
        <taxon>Sar</taxon>
        <taxon>Alveolata</taxon>
        <taxon>Perkinsozoa</taxon>
        <taxon>Perkinsea</taxon>
        <taxon>Perkinsida</taxon>
        <taxon>Perkinsidae</taxon>
        <taxon>Perkinsus</taxon>
    </lineage>
</organism>
<dbReference type="AlphaFoldDB" id="A0A7J6NXG6"/>
<keyword evidence="1" id="KW-0479">Metal-binding</keyword>
<dbReference type="Gene3D" id="3.30.40.10">
    <property type="entry name" value="Zinc/RING finger domain, C3HC4 (zinc finger)"/>
    <property type="match status" value="1"/>
</dbReference>
<dbReference type="PROSITE" id="PS50089">
    <property type="entry name" value="ZF_RING_2"/>
    <property type="match status" value="1"/>
</dbReference>
<name>A0A7J6NXG6_PEROL</name>
<evidence type="ECO:0000256" key="1">
    <source>
        <dbReference type="PROSITE-ProRule" id="PRU00175"/>
    </source>
</evidence>
<reference evidence="3 4" key="1">
    <citation type="submission" date="2020-04" db="EMBL/GenBank/DDBJ databases">
        <title>Perkinsus olseni comparative genomics.</title>
        <authorList>
            <person name="Bogema D.R."/>
        </authorList>
    </citation>
    <scope>NUCLEOTIDE SEQUENCE [LARGE SCALE GENOMIC DNA]</scope>
    <source>
        <strain evidence="3">00978-12</strain>
    </source>
</reference>
<evidence type="ECO:0000259" key="2">
    <source>
        <dbReference type="PROSITE" id="PS50089"/>
    </source>
</evidence>
<evidence type="ECO:0000313" key="4">
    <source>
        <dbReference type="Proteomes" id="UP000541610"/>
    </source>
</evidence>
<proteinExistence type="predicted"/>
<evidence type="ECO:0000313" key="3">
    <source>
        <dbReference type="EMBL" id="KAF4688594.1"/>
    </source>
</evidence>
<dbReference type="Pfam" id="PF13920">
    <property type="entry name" value="zf-C3HC4_3"/>
    <property type="match status" value="1"/>
</dbReference>
<dbReference type="GO" id="GO:0008270">
    <property type="term" value="F:zinc ion binding"/>
    <property type="evidence" value="ECO:0007669"/>
    <property type="project" value="UniProtKB-KW"/>
</dbReference>
<dbReference type="Proteomes" id="UP000541610">
    <property type="component" value="Unassembled WGS sequence"/>
</dbReference>
<dbReference type="SUPFAM" id="SSF57850">
    <property type="entry name" value="RING/U-box"/>
    <property type="match status" value="1"/>
</dbReference>
<dbReference type="InterPro" id="IPR013083">
    <property type="entry name" value="Znf_RING/FYVE/PHD"/>
</dbReference>
<feature type="domain" description="RING-type" evidence="2">
    <location>
        <begin position="40"/>
        <end position="78"/>
    </location>
</feature>
<dbReference type="EMBL" id="JABANP010000147">
    <property type="protein sequence ID" value="KAF4688594.1"/>
    <property type="molecule type" value="Genomic_DNA"/>
</dbReference>
<accession>A0A7J6NXG6</accession>